<gene>
    <name evidence="1" type="ORF">KHY36_11845</name>
</gene>
<reference evidence="1" key="1">
    <citation type="submission" date="2021-02" db="EMBL/GenBank/DDBJ databases">
        <title>Infant gut strain persistence is associated with maternal origin, phylogeny, and functional potential including surface adhesion and iron acquisition.</title>
        <authorList>
            <person name="Lou Y.C."/>
        </authorList>
    </citation>
    <scope>NUCLEOTIDE SEQUENCE</scope>
    <source>
        <strain evidence="1">L3_101_000M1_dasL3_101_000M1_concoct_87</strain>
    </source>
</reference>
<comment type="caution">
    <text evidence="1">The sequence shown here is derived from an EMBL/GenBank/DDBJ whole genome shotgun (WGS) entry which is preliminary data.</text>
</comment>
<proteinExistence type="predicted"/>
<dbReference type="AlphaFoldDB" id="A0A943DBC3"/>
<name>A0A943DBC3_9FIRM</name>
<evidence type="ECO:0000313" key="2">
    <source>
        <dbReference type="Proteomes" id="UP000759273"/>
    </source>
</evidence>
<protein>
    <submittedName>
        <fullName evidence="1">Uncharacterized protein</fullName>
    </submittedName>
</protein>
<evidence type="ECO:0000313" key="1">
    <source>
        <dbReference type="EMBL" id="MBS5333206.1"/>
    </source>
</evidence>
<dbReference type="Proteomes" id="UP000759273">
    <property type="component" value="Unassembled WGS sequence"/>
</dbReference>
<sequence length="101" mass="11360">MKPLDIVLYDIQRTKYSVFVASTCKKDTAKNEAEFLVILSGSTQNAAVSHKTHRCILFSRLHYVGKAGILGKVLGYAPSPYTRYGDAPQENCHELRHHQIL</sequence>
<dbReference type="EMBL" id="JAGZGG010000033">
    <property type="protein sequence ID" value="MBS5333206.1"/>
    <property type="molecule type" value="Genomic_DNA"/>
</dbReference>
<organism evidence="1 2">
    <name type="scientific">Subdoligranulum variabile</name>
    <dbReference type="NCBI Taxonomy" id="214851"/>
    <lineage>
        <taxon>Bacteria</taxon>
        <taxon>Bacillati</taxon>
        <taxon>Bacillota</taxon>
        <taxon>Clostridia</taxon>
        <taxon>Eubacteriales</taxon>
        <taxon>Oscillospiraceae</taxon>
        <taxon>Subdoligranulum</taxon>
    </lineage>
</organism>
<accession>A0A943DBC3</accession>